<comment type="similarity">
    <text evidence="2">Belongs to the MipA/OmpV family.</text>
</comment>
<dbReference type="Pfam" id="PF06629">
    <property type="entry name" value="MipA"/>
    <property type="match status" value="1"/>
</dbReference>
<feature type="signal peptide" evidence="6">
    <location>
        <begin position="1"/>
        <end position="18"/>
    </location>
</feature>
<dbReference type="RefSeq" id="WP_259452413.1">
    <property type="nucleotide sequence ID" value="NZ_CP119520.1"/>
</dbReference>
<evidence type="ECO:0000313" key="7">
    <source>
        <dbReference type="EMBL" id="MCS0633448.1"/>
    </source>
</evidence>
<keyword evidence="4" id="KW-0472">Membrane</keyword>
<evidence type="ECO:0000256" key="6">
    <source>
        <dbReference type="SAM" id="SignalP"/>
    </source>
</evidence>
<dbReference type="PANTHER" id="PTHR38776">
    <property type="entry name" value="MLTA-INTERACTING PROTEIN-RELATED"/>
    <property type="match status" value="1"/>
</dbReference>
<keyword evidence="3 6" id="KW-0732">Signal</keyword>
<protein>
    <submittedName>
        <fullName evidence="7">MipA/OmpV family protein</fullName>
    </submittedName>
</protein>
<proteinExistence type="inferred from homology"/>
<feature type="chain" id="PRO_5046939902" evidence="6">
    <location>
        <begin position="19"/>
        <end position="286"/>
    </location>
</feature>
<dbReference type="EMBL" id="JANUHC010000014">
    <property type="protein sequence ID" value="MCS0633448.1"/>
    <property type="molecule type" value="Genomic_DNA"/>
</dbReference>
<evidence type="ECO:0000256" key="1">
    <source>
        <dbReference type="ARBA" id="ARBA00004442"/>
    </source>
</evidence>
<reference evidence="7" key="1">
    <citation type="submission" date="2022-08" db="EMBL/GenBank/DDBJ databases">
        <title>Reclassification of Massilia species as members of the genera Telluria, Duganella, Pseudoduganella, Mokoshia gen. nov. and Zemynaea gen. nov. using orthogonal and non-orthogonal genome-based approaches.</title>
        <authorList>
            <person name="Bowman J.P."/>
        </authorList>
    </citation>
    <scope>NUCLEOTIDE SEQUENCE</scope>
    <source>
        <strain evidence="7">LMG 11547</strain>
    </source>
</reference>
<sequence length="286" mass="30772">MNKLLFLALSAACGTTWAQTPATNPMPDGSRDMYVGFGVQSAPRWDGTGSRKVSALPVLQVQWSNGLFISGMSAGMHLSDSPTLEYGPLLAVQPGRDESGTGRSVDGVGTVGTSLIGPVPDPIDKRNMVATRLEGMDEIGARLQGGVFANYYLTPQWRLTSSVLYGAGNDHDGARLDLGVQRLAIELGSQHRVSVSAGVSIVNRNYNQTYFGVTRDEAVRSRFSYYEAGGGLQEARVGVRWNWALSPSWMLTSNLQVKGLLGNAAKSPLVERSTNMTVSTAFAYRF</sequence>
<evidence type="ECO:0000313" key="8">
    <source>
        <dbReference type="Proteomes" id="UP001165263"/>
    </source>
</evidence>
<evidence type="ECO:0000256" key="3">
    <source>
        <dbReference type="ARBA" id="ARBA00022729"/>
    </source>
</evidence>
<evidence type="ECO:0000256" key="5">
    <source>
        <dbReference type="ARBA" id="ARBA00023237"/>
    </source>
</evidence>
<keyword evidence="8" id="KW-1185">Reference proteome</keyword>
<evidence type="ECO:0000256" key="2">
    <source>
        <dbReference type="ARBA" id="ARBA00005722"/>
    </source>
</evidence>
<dbReference type="PANTHER" id="PTHR38776:SF1">
    <property type="entry name" value="MLTA-INTERACTING PROTEIN-RELATED"/>
    <property type="match status" value="1"/>
</dbReference>
<name>A0ABT2C7R9_9BURK</name>
<comment type="subcellular location">
    <subcellularLocation>
        <location evidence="1">Cell outer membrane</location>
    </subcellularLocation>
</comment>
<keyword evidence="5" id="KW-0998">Cell outer membrane</keyword>
<dbReference type="Proteomes" id="UP001165263">
    <property type="component" value="Unassembled WGS sequence"/>
</dbReference>
<organism evidence="7 8">
    <name type="scientific">Telluria mixta</name>
    <dbReference type="NCBI Taxonomy" id="34071"/>
    <lineage>
        <taxon>Bacteria</taxon>
        <taxon>Pseudomonadati</taxon>
        <taxon>Pseudomonadota</taxon>
        <taxon>Betaproteobacteria</taxon>
        <taxon>Burkholderiales</taxon>
        <taxon>Oxalobacteraceae</taxon>
        <taxon>Telluria group</taxon>
        <taxon>Telluria</taxon>
    </lineage>
</organism>
<dbReference type="InterPro" id="IPR010583">
    <property type="entry name" value="MipA"/>
</dbReference>
<accession>A0ABT2C7R9</accession>
<evidence type="ECO:0000256" key="4">
    <source>
        <dbReference type="ARBA" id="ARBA00023136"/>
    </source>
</evidence>
<comment type="caution">
    <text evidence="7">The sequence shown here is derived from an EMBL/GenBank/DDBJ whole genome shotgun (WGS) entry which is preliminary data.</text>
</comment>
<gene>
    <name evidence="7" type="ORF">NX786_29330</name>
</gene>